<gene>
    <name evidence="3" type="ORF">K6K13_15385</name>
</gene>
<accession>A0ABX9AHR3</accession>
<dbReference type="InterPro" id="IPR036709">
    <property type="entry name" value="Autotransporte_beta_dom_sf"/>
</dbReference>
<reference evidence="3 4" key="1">
    <citation type="submission" date="2021-08" db="EMBL/GenBank/DDBJ databases">
        <title>Culture and genomic analysis of Symbiopectobacterium purcellii sp. nov. gen. nov., isolated from the leafhopper Empoasca decipiens.</title>
        <authorList>
            <person name="Nadal-Jimenez P."/>
            <person name="Siozios S."/>
            <person name="Halliday N."/>
            <person name="Camara M."/>
            <person name="Hurst G.D.D."/>
        </authorList>
    </citation>
    <scope>NUCLEOTIDE SEQUENCE [LARGE SCALE GENOMIC DNA]</scope>
    <source>
        <strain evidence="3 4">SyEd1</strain>
    </source>
</reference>
<evidence type="ECO:0000256" key="1">
    <source>
        <dbReference type="SAM" id="MobiDB-lite"/>
    </source>
</evidence>
<dbReference type="RefSeq" id="WP_222157778.1">
    <property type="nucleotide sequence ID" value="NZ_CP081864.1"/>
</dbReference>
<feature type="signal peptide" evidence="2">
    <location>
        <begin position="1"/>
        <end position="29"/>
    </location>
</feature>
<protein>
    <recommendedName>
        <fullName evidence="5">Autotransporter domain-containing protein</fullName>
    </recommendedName>
</protein>
<proteinExistence type="predicted"/>
<organism evidence="3 4">
    <name type="scientific">Symbiopectobacterium purcellii</name>
    <dbReference type="NCBI Taxonomy" id="2871826"/>
    <lineage>
        <taxon>Bacteria</taxon>
        <taxon>Pseudomonadati</taxon>
        <taxon>Pseudomonadota</taxon>
        <taxon>Gammaproteobacteria</taxon>
        <taxon>Enterobacterales</taxon>
        <taxon>Enterobacteriaceae</taxon>
    </lineage>
</organism>
<evidence type="ECO:0000256" key="2">
    <source>
        <dbReference type="SAM" id="SignalP"/>
    </source>
</evidence>
<name>A0ABX9AHR3_9ENTR</name>
<evidence type="ECO:0008006" key="5">
    <source>
        <dbReference type="Google" id="ProtNLM"/>
    </source>
</evidence>
<keyword evidence="4" id="KW-1185">Reference proteome</keyword>
<feature type="region of interest" description="Disordered" evidence="1">
    <location>
        <begin position="671"/>
        <end position="691"/>
    </location>
</feature>
<dbReference type="EMBL" id="CP081864">
    <property type="protein sequence ID" value="QZN94658.1"/>
    <property type="molecule type" value="Genomic_DNA"/>
</dbReference>
<feature type="chain" id="PRO_5045895247" description="Autotransporter domain-containing protein" evidence="2">
    <location>
        <begin position="30"/>
        <end position="742"/>
    </location>
</feature>
<dbReference type="Proteomes" id="UP000825886">
    <property type="component" value="Chromosome"/>
</dbReference>
<dbReference type="SUPFAM" id="SSF103515">
    <property type="entry name" value="Autotransporter"/>
    <property type="match status" value="1"/>
</dbReference>
<keyword evidence="2" id="KW-0732">Signal</keyword>
<evidence type="ECO:0000313" key="4">
    <source>
        <dbReference type="Proteomes" id="UP000825886"/>
    </source>
</evidence>
<evidence type="ECO:0000313" key="3">
    <source>
        <dbReference type="EMBL" id="QZN94658.1"/>
    </source>
</evidence>
<sequence length="742" mass="75004">MRSSSFKVKPLVVAVSAVLGVLSTYPSSAASIDVSTSQGGLSITTAQDYLSITNTGTLTGTDFGITNTSTIGSLSNAGVITGNDGIYNTGSIGPITNSGLISASDNTGLWSDAGNIDSLFNTGTISGHKGVYLENNSFLGEFNNSGYIEGDEDTAVLISASNLCSFENSGEISGDQGVVLEKDSMLYELVNSGTISSDNDAALLLNSSSIYSISNTGLITGDAGIVLDNDANVSSLINGGTIDAGLGIGVFGENVEQVSSIGSISNTGLIDADDGLIVAGGGYVGTFFNSGTLSANLGIGAFGNPENAVSTIAAINNSGLIDAEDGLVVEGGSYVGTFFNSGSIDTNIAMGIYNGGTLGSLSNEGIIGGELAALSIDGGSIGSIYNDGVIAGNIYSTSGLTFFGGKDEDVGTLTGYEKGSIGTISIAAGDLTFVTGSTVLNDNVILGEGQLVNGSAQLMVNNVLTIDGDYQQGCGASLLFGVNNYLATNGDINSYNGYGRLVVSGSANITSGSNVGLMGNGQYAFAQGQRYVVIRANSEGTDYNADKLDYWAEDYTGLLTGNTVTHGNTSDLVVTLGDCNGDYKPIGYATTSNAVSALNGLFNYGGTESSLLNLFNAGAAVGNTAEANRAGAQLSPAAIASASAQAAALPAMSVLDVLAQRGEAIRLAGAGSGISTGENDDGPVAWGQGFGGKVNRGQQGDIAGYDGHFVGVMLGGDGEVNDNWRLGGVRQLHHHHGEQQRR</sequence>